<feature type="transmembrane region" description="Helical" evidence="7">
    <location>
        <begin position="171"/>
        <end position="191"/>
    </location>
</feature>
<feature type="transmembrane region" description="Helical" evidence="7">
    <location>
        <begin position="139"/>
        <end position="159"/>
    </location>
</feature>
<feature type="compositionally biased region" description="Polar residues" evidence="8">
    <location>
        <begin position="22"/>
        <end position="33"/>
    </location>
</feature>
<keyword evidence="11" id="KW-1185">Reference proteome</keyword>
<dbReference type="OrthoDB" id="9805974at2"/>
<keyword evidence="3" id="KW-1003">Cell membrane</keyword>
<feature type="transmembrane region" description="Helical" evidence="7">
    <location>
        <begin position="326"/>
        <end position="350"/>
    </location>
</feature>
<proteinExistence type="inferred from homology"/>
<dbReference type="PANTHER" id="PTHR30193:SF45">
    <property type="entry name" value="ABC TRANSPORTER PERMEASE PROTEIN"/>
    <property type="match status" value="1"/>
</dbReference>
<dbReference type="InterPro" id="IPR051393">
    <property type="entry name" value="ABC_transporter_permease"/>
</dbReference>
<dbReference type="SUPFAM" id="SSF161098">
    <property type="entry name" value="MetI-like"/>
    <property type="match status" value="1"/>
</dbReference>
<evidence type="ECO:0000313" key="11">
    <source>
        <dbReference type="Proteomes" id="UP000310458"/>
    </source>
</evidence>
<evidence type="ECO:0000256" key="3">
    <source>
        <dbReference type="ARBA" id="ARBA00022475"/>
    </source>
</evidence>
<dbReference type="Gene3D" id="1.10.3720.10">
    <property type="entry name" value="MetI-like"/>
    <property type="match status" value="1"/>
</dbReference>
<evidence type="ECO:0000256" key="6">
    <source>
        <dbReference type="ARBA" id="ARBA00023136"/>
    </source>
</evidence>
<dbReference type="EMBL" id="VAVZ01000004">
    <property type="protein sequence ID" value="TLP99743.1"/>
    <property type="molecule type" value="Genomic_DNA"/>
</dbReference>
<evidence type="ECO:0000256" key="7">
    <source>
        <dbReference type="RuleBase" id="RU363032"/>
    </source>
</evidence>
<keyword evidence="4 7" id="KW-0812">Transmembrane</keyword>
<evidence type="ECO:0000256" key="8">
    <source>
        <dbReference type="SAM" id="MobiDB-lite"/>
    </source>
</evidence>
<organism evidence="10 11">
    <name type="scientific">Nesterenkonia salmonea</name>
    <dbReference type="NCBI Taxonomy" id="1804987"/>
    <lineage>
        <taxon>Bacteria</taxon>
        <taxon>Bacillati</taxon>
        <taxon>Actinomycetota</taxon>
        <taxon>Actinomycetes</taxon>
        <taxon>Micrococcales</taxon>
        <taxon>Micrococcaceae</taxon>
        <taxon>Nesterenkonia</taxon>
    </lineage>
</organism>
<protein>
    <submittedName>
        <fullName evidence="10">Sugar ABC transporter permease</fullName>
    </submittedName>
</protein>
<feature type="transmembrane region" description="Helical" evidence="7">
    <location>
        <begin position="220"/>
        <end position="246"/>
    </location>
</feature>
<evidence type="ECO:0000256" key="4">
    <source>
        <dbReference type="ARBA" id="ARBA00022692"/>
    </source>
</evidence>
<dbReference type="GO" id="GO:0055085">
    <property type="term" value="P:transmembrane transport"/>
    <property type="evidence" value="ECO:0007669"/>
    <property type="project" value="InterPro"/>
</dbReference>
<accession>A0A5R9BGH1</accession>
<feature type="transmembrane region" description="Helical" evidence="7">
    <location>
        <begin position="73"/>
        <end position="102"/>
    </location>
</feature>
<comment type="similarity">
    <text evidence="7">Belongs to the binding-protein-dependent transport system permease family.</text>
</comment>
<keyword evidence="2 7" id="KW-0813">Transport</keyword>
<dbReference type="PANTHER" id="PTHR30193">
    <property type="entry name" value="ABC TRANSPORTER PERMEASE PROTEIN"/>
    <property type="match status" value="1"/>
</dbReference>
<sequence length="357" mass="38044">MNWLRTSQASAARLRRRWIQSKPNGRGSLSTDISAEPRSQHTPVAEVPGVAVPSGHPGGSGGPRRRGRFTARLYHRIFISPSVLVLLVLAAYPLVFIASAALTRSSLGNPFQEFVGAANFQTAVSSPAIRDSLALGTGYAFGVAVASTALGTVTAVALWRSLHAGAFVRTVLLLPMIVPPVVVGILFGFIFSPSGGLLHTLIRRFTPGSGTFAVLSDTTWAIFGVALADVWEWTPLVVLLVFTALLGQQPEIIEAAQLDGASGYQMFRHITLPAVAGTIIAAFMIRLILAFKVFDLVYVMTSGGPGSSTQVPAFLIWRSALQNFDVGIAATITLLLAIVVTVVTIPVFLITKRLRDD</sequence>
<evidence type="ECO:0000256" key="5">
    <source>
        <dbReference type="ARBA" id="ARBA00022989"/>
    </source>
</evidence>
<dbReference type="CDD" id="cd06261">
    <property type="entry name" value="TM_PBP2"/>
    <property type="match status" value="1"/>
</dbReference>
<comment type="subcellular location">
    <subcellularLocation>
        <location evidence="1 7">Cell membrane</location>
        <topology evidence="1 7">Multi-pass membrane protein</topology>
    </subcellularLocation>
</comment>
<keyword evidence="5 7" id="KW-1133">Transmembrane helix</keyword>
<feature type="region of interest" description="Disordered" evidence="8">
    <location>
        <begin position="22"/>
        <end position="64"/>
    </location>
</feature>
<dbReference type="PROSITE" id="PS50928">
    <property type="entry name" value="ABC_TM1"/>
    <property type="match status" value="1"/>
</dbReference>
<dbReference type="AlphaFoldDB" id="A0A5R9BGH1"/>
<keyword evidence="6 7" id="KW-0472">Membrane</keyword>
<feature type="transmembrane region" description="Helical" evidence="7">
    <location>
        <begin position="267"/>
        <end position="291"/>
    </location>
</feature>
<evidence type="ECO:0000259" key="9">
    <source>
        <dbReference type="PROSITE" id="PS50928"/>
    </source>
</evidence>
<evidence type="ECO:0000256" key="2">
    <source>
        <dbReference type="ARBA" id="ARBA00022448"/>
    </source>
</evidence>
<feature type="domain" description="ABC transmembrane type-1" evidence="9">
    <location>
        <begin position="133"/>
        <end position="347"/>
    </location>
</feature>
<dbReference type="Proteomes" id="UP000310458">
    <property type="component" value="Unassembled WGS sequence"/>
</dbReference>
<evidence type="ECO:0000313" key="10">
    <source>
        <dbReference type="EMBL" id="TLP99743.1"/>
    </source>
</evidence>
<dbReference type="GO" id="GO:0005886">
    <property type="term" value="C:plasma membrane"/>
    <property type="evidence" value="ECO:0007669"/>
    <property type="project" value="UniProtKB-SubCell"/>
</dbReference>
<evidence type="ECO:0000256" key="1">
    <source>
        <dbReference type="ARBA" id="ARBA00004651"/>
    </source>
</evidence>
<dbReference type="InterPro" id="IPR000515">
    <property type="entry name" value="MetI-like"/>
</dbReference>
<dbReference type="Pfam" id="PF00528">
    <property type="entry name" value="BPD_transp_1"/>
    <property type="match status" value="1"/>
</dbReference>
<name>A0A5R9BGH1_9MICC</name>
<comment type="caution">
    <text evidence="10">The sequence shown here is derived from an EMBL/GenBank/DDBJ whole genome shotgun (WGS) entry which is preliminary data.</text>
</comment>
<dbReference type="InterPro" id="IPR035906">
    <property type="entry name" value="MetI-like_sf"/>
</dbReference>
<reference evidence="10 11" key="1">
    <citation type="submission" date="2019-05" db="EMBL/GenBank/DDBJ databases">
        <title>Nesterenkonia sp. GY074 isolated from the Southern Atlantic Ocean.</title>
        <authorList>
            <person name="Zhang G."/>
        </authorList>
    </citation>
    <scope>NUCLEOTIDE SEQUENCE [LARGE SCALE GENOMIC DNA]</scope>
    <source>
        <strain evidence="10 11">GY074</strain>
    </source>
</reference>
<gene>
    <name evidence="10" type="ORF">FEF26_02335</name>
</gene>